<dbReference type="InterPro" id="IPR006439">
    <property type="entry name" value="HAD-SF_hydro_IA"/>
</dbReference>
<protein>
    <submittedName>
        <fullName evidence="1">Phosphatase</fullName>
    </submittedName>
</protein>
<dbReference type="NCBIfam" id="TIGR01509">
    <property type="entry name" value="HAD-SF-IA-v3"/>
    <property type="match status" value="1"/>
</dbReference>
<dbReference type="EMBL" id="AP027731">
    <property type="protein sequence ID" value="BDZ44513.1"/>
    <property type="molecule type" value="Genomic_DNA"/>
</dbReference>
<proteinExistence type="predicted"/>
<dbReference type="InterPro" id="IPR051806">
    <property type="entry name" value="HAD-like_SPP"/>
</dbReference>
<dbReference type="Proteomes" id="UP001321498">
    <property type="component" value="Chromosome"/>
</dbReference>
<dbReference type="SFLD" id="SFLDG01129">
    <property type="entry name" value="C1.5:_HAD__Beta-PGM__Phosphata"/>
    <property type="match status" value="1"/>
</dbReference>
<organism evidence="1 2">
    <name type="scientific">Naasia aerilata</name>
    <dbReference type="NCBI Taxonomy" id="1162966"/>
    <lineage>
        <taxon>Bacteria</taxon>
        <taxon>Bacillati</taxon>
        <taxon>Actinomycetota</taxon>
        <taxon>Actinomycetes</taxon>
        <taxon>Micrococcales</taxon>
        <taxon>Microbacteriaceae</taxon>
        <taxon>Naasia</taxon>
    </lineage>
</organism>
<name>A0ABN6XM94_9MICO</name>
<dbReference type="Pfam" id="PF00702">
    <property type="entry name" value="Hydrolase"/>
    <property type="match status" value="1"/>
</dbReference>
<dbReference type="RefSeq" id="WP_286277972.1">
    <property type="nucleotide sequence ID" value="NZ_AP027731.1"/>
</dbReference>
<reference evidence="2" key="1">
    <citation type="journal article" date="2019" name="Int. J. Syst. Evol. Microbiol.">
        <title>The Global Catalogue of Microorganisms (GCM) 10K type strain sequencing project: providing services to taxonomists for standard genome sequencing and annotation.</title>
        <authorList>
            <consortium name="The Broad Institute Genomics Platform"/>
            <consortium name="The Broad Institute Genome Sequencing Center for Infectious Disease"/>
            <person name="Wu L."/>
            <person name="Ma J."/>
        </authorList>
    </citation>
    <scope>NUCLEOTIDE SEQUENCE [LARGE SCALE GENOMIC DNA]</scope>
    <source>
        <strain evidence="2">NBRC 108725</strain>
    </source>
</reference>
<dbReference type="SUPFAM" id="SSF56784">
    <property type="entry name" value="HAD-like"/>
    <property type="match status" value="1"/>
</dbReference>
<dbReference type="PANTHER" id="PTHR43481:SF4">
    <property type="entry name" value="GLYCEROL-1-PHOSPHATE PHOSPHOHYDROLASE 1-RELATED"/>
    <property type="match status" value="1"/>
</dbReference>
<sequence>MLSAHALLFDMDGTLVDSTAVVEVAWGAIADRFGVDREVMLPTIHGVRAEESIRRWAPPGTDIDAVVADLSAAEIASSGETIALPGAVEFLNAVPVERHALVTSAELPLAVARMAGAGLRLPQFVVTAEDVPQGKPAPDVYLLAARMLGVEPRDAVVFEDAEAGIRAGLAAGMRVVVVGDHESESTRGLPRITDYAGAGVTAGPGGALEVVLPHRP</sequence>
<dbReference type="InterPro" id="IPR023198">
    <property type="entry name" value="PGP-like_dom2"/>
</dbReference>
<dbReference type="SFLD" id="SFLDS00003">
    <property type="entry name" value="Haloacid_Dehalogenase"/>
    <property type="match status" value="1"/>
</dbReference>
<accession>A0ABN6XM94</accession>
<dbReference type="InterPro" id="IPR036412">
    <property type="entry name" value="HAD-like_sf"/>
</dbReference>
<dbReference type="InterPro" id="IPR023214">
    <property type="entry name" value="HAD_sf"/>
</dbReference>
<evidence type="ECO:0000313" key="1">
    <source>
        <dbReference type="EMBL" id="BDZ44513.1"/>
    </source>
</evidence>
<keyword evidence="2" id="KW-1185">Reference proteome</keyword>
<dbReference type="Gene3D" id="1.10.150.240">
    <property type="entry name" value="Putative phosphatase, domain 2"/>
    <property type="match status" value="1"/>
</dbReference>
<dbReference type="Gene3D" id="3.40.50.1000">
    <property type="entry name" value="HAD superfamily/HAD-like"/>
    <property type="match status" value="1"/>
</dbReference>
<dbReference type="PANTHER" id="PTHR43481">
    <property type="entry name" value="FRUCTOSE-1-PHOSPHATE PHOSPHATASE"/>
    <property type="match status" value="1"/>
</dbReference>
<gene>
    <name evidence="1" type="ORF">GCM10025866_04220</name>
</gene>
<evidence type="ECO:0000313" key="2">
    <source>
        <dbReference type="Proteomes" id="UP001321498"/>
    </source>
</evidence>